<dbReference type="Pfam" id="PF07452">
    <property type="entry name" value="CHRD"/>
    <property type="match status" value="1"/>
</dbReference>
<keyword evidence="2" id="KW-0812">Transmembrane</keyword>
<dbReference type="InterPro" id="IPR010895">
    <property type="entry name" value="CHRD"/>
</dbReference>
<dbReference type="AlphaFoldDB" id="A0A5C7FAP7"/>
<sequence>MKKGLVLSTASLVAFAGFAGTASAAHGTSYMAELTPDQEVEEVDSDASGHAEFHVSDDGESIDFIVEAHELNATLAGHLHSGPAGENGPVELFLFENDEAVDYDGEIASGTLTEDDLAGEMGWEEFSEELVNGNIYANLHTETYPDGEIRGQLDRTDGDGEAAEEEEADEGEEMADTASNGPLYTMIGMFAALAGGLLMIGRRNKTTA</sequence>
<dbReference type="EMBL" id="CP144914">
    <property type="protein sequence ID" value="WWD78948.1"/>
    <property type="molecule type" value="Genomic_DNA"/>
</dbReference>
<feature type="signal peptide" evidence="3">
    <location>
        <begin position="1"/>
        <end position="24"/>
    </location>
</feature>
<accession>A0A5C7FAP7</accession>
<dbReference type="OrthoDB" id="571052at2"/>
<keyword evidence="2" id="KW-0472">Membrane</keyword>
<gene>
    <name evidence="5" type="ORF">FTX54_010990</name>
</gene>
<dbReference type="PROSITE" id="PS50933">
    <property type="entry name" value="CHRD"/>
    <property type="match status" value="1"/>
</dbReference>
<organism evidence="5 6">
    <name type="scientific">Alkalicoccus halolimnae</name>
    <dbReference type="NCBI Taxonomy" id="1667239"/>
    <lineage>
        <taxon>Bacteria</taxon>
        <taxon>Bacillati</taxon>
        <taxon>Bacillota</taxon>
        <taxon>Bacilli</taxon>
        <taxon>Bacillales</taxon>
        <taxon>Bacillaceae</taxon>
        <taxon>Alkalicoccus</taxon>
    </lineage>
</organism>
<keyword evidence="6" id="KW-1185">Reference proteome</keyword>
<evidence type="ECO:0000256" key="1">
    <source>
        <dbReference type="SAM" id="MobiDB-lite"/>
    </source>
</evidence>
<feature type="compositionally biased region" description="Acidic residues" evidence="1">
    <location>
        <begin position="159"/>
        <end position="175"/>
    </location>
</feature>
<keyword evidence="3" id="KW-0732">Signal</keyword>
<evidence type="ECO:0000256" key="2">
    <source>
        <dbReference type="SAM" id="Phobius"/>
    </source>
</evidence>
<reference evidence="5 6" key="1">
    <citation type="submission" date="2024-01" db="EMBL/GenBank/DDBJ databases">
        <title>Complete Genome Sequence of Alkalicoccus halolimnae BZ-SZ-XJ29T, a Moderately Halophilic Bacterium Isolated from a Salt Lake.</title>
        <authorList>
            <person name="Zhao B."/>
        </authorList>
    </citation>
    <scope>NUCLEOTIDE SEQUENCE [LARGE SCALE GENOMIC DNA]</scope>
    <source>
        <strain evidence="5 6">BZ-SZ-XJ29</strain>
    </source>
</reference>
<feature type="region of interest" description="Disordered" evidence="1">
    <location>
        <begin position="146"/>
        <end position="180"/>
    </location>
</feature>
<feature type="chain" id="PRO_5044096820" evidence="3">
    <location>
        <begin position="25"/>
        <end position="208"/>
    </location>
</feature>
<feature type="transmembrane region" description="Helical" evidence="2">
    <location>
        <begin position="183"/>
        <end position="201"/>
    </location>
</feature>
<feature type="compositionally biased region" description="Basic and acidic residues" evidence="1">
    <location>
        <begin position="147"/>
        <end position="158"/>
    </location>
</feature>
<proteinExistence type="predicted"/>
<evidence type="ECO:0000313" key="6">
    <source>
        <dbReference type="Proteomes" id="UP000321816"/>
    </source>
</evidence>
<dbReference type="SMART" id="SM00754">
    <property type="entry name" value="CHRD"/>
    <property type="match status" value="1"/>
</dbReference>
<feature type="domain" description="CHRD" evidence="4">
    <location>
        <begin position="26"/>
        <end position="158"/>
    </location>
</feature>
<protein>
    <submittedName>
        <fullName evidence="5">CHRD domain-containing protein</fullName>
    </submittedName>
</protein>
<dbReference type="KEGG" id="ahal:FTX54_010990"/>
<evidence type="ECO:0000259" key="4">
    <source>
        <dbReference type="PROSITE" id="PS50933"/>
    </source>
</evidence>
<evidence type="ECO:0000313" key="5">
    <source>
        <dbReference type="EMBL" id="WWD78948.1"/>
    </source>
</evidence>
<evidence type="ECO:0000256" key="3">
    <source>
        <dbReference type="SAM" id="SignalP"/>
    </source>
</evidence>
<dbReference type="Proteomes" id="UP000321816">
    <property type="component" value="Chromosome"/>
</dbReference>
<name>A0A5C7FAP7_9BACI</name>
<dbReference type="RefSeq" id="WP_147804702.1">
    <property type="nucleotide sequence ID" value="NZ_CP144914.1"/>
</dbReference>
<keyword evidence="2" id="KW-1133">Transmembrane helix</keyword>